<evidence type="ECO:0000259" key="5">
    <source>
        <dbReference type="PROSITE" id="PS50075"/>
    </source>
</evidence>
<dbReference type="EMBL" id="JBHUIO010000009">
    <property type="protein sequence ID" value="MFD2171165.1"/>
    <property type="molecule type" value="Genomic_DNA"/>
</dbReference>
<evidence type="ECO:0000256" key="2">
    <source>
        <dbReference type="ARBA" id="ARBA00022553"/>
    </source>
</evidence>
<name>A0ABW5A013_9BACL</name>
<dbReference type="PROSITE" id="PS00606">
    <property type="entry name" value="KS3_1"/>
    <property type="match status" value="1"/>
</dbReference>
<dbReference type="SUPFAM" id="SSF52151">
    <property type="entry name" value="FabD/lysophospholipase-like"/>
    <property type="match status" value="1"/>
</dbReference>
<dbReference type="InterPro" id="IPR036736">
    <property type="entry name" value="ACP-like_sf"/>
</dbReference>
<organism evidence="7 8">
    <name type="scientific">Tumebacillus lipolyticus</name>
    <dbReference type="NCBI Taxonomy" id="1280370"/>
    <lineage>
        <taxon>Bacteria</taxon>
        <taxon>Bacillati</taxon>
        <taxon>Bacillota</taxon>
        <taxon>Bacilli</taxon>
        <taxon>Bacillales</taxon>
        <taxon>Alicyclobacillaceae</taxon>
        <taxon>Tumebacillus</taxon>
    </lineage>
</organism>
<dbReference type="Pfam" id="PF22621">
    <property type="entry name" value="CurL-like_PKS_C"/>
    <property type="match status" value="1"/>
</dbReference>
<dbReference type="Gene3D" id="3.40.366.10">
    <property type="entry name" value="Malonyl-Coenzyme A Acyl Carrier Protein, domain 2"/>
    <property type="match status" value="1"/>
</dbReference>
<dbReference type="Pfam" id="PF00109">
    <property type="entry name" value="ketoacyl-synt"/>
    <property type="match status" value="1"/>
</dbReference>
<evidence type="ECO:0000313" key="8">
    <source>
        <dbReference type="Proteomes" id="UP001597343"/>
    </source>
</evidence>
<dbReference type="Gene3D" id="3.40.47.10">
    <property type="match status" value="1"/>
</dbReference>
<keyword evidence="8" id="KW-1185">Reference proteome</keyword>
<dbReference type="Gene3D" id="3.40.50.720">
    <property type="entry name" value="NAD(P)-binding Rossmann-like Domain"/>
    <property type="match status" value="1"/>
</dbReference>
<dbReference type="PROSITE" id="PS00012">
    <property type="entry name" value="PHOSPHOPANTETHEINE"/>
    <property type="match status" value="1"/>
</dbReference>
<dbReference type="Pfam" id="PF08659">
    <property type="entry name" value="KR"/>
    <property type="match status" value="1"/>
</dbReference>
<dbReference type="InterPro" id="IPR057326">
    <property type="entry name" value="KR_dom"/>
</dbReference>
<dbReference type="InterPro" id="IPR049490">
    <property type="entry name" value="C883_1060-like_KR_N"/>
</dbReference>
<dbReference type="InterPro" id="IPR020806">
    <property type="entry name" value="PKS_PP-bd"/>
</dbReference>
<dbReference type="InterPro" id="IPR050091">
    <property type="entry name" value="PKS_NRPS_Biosynth_Enz"/>
</dbReference>
<dbReference type="InterPro" id="IPR020841">
    <property type="entry name" value="PKS_Beta-ketoAc_synthase_dom"/>
</dbReference>
<dbReference type="SMART" id="SM00827">
    <property type="entry name" value="PKS_AT"/>
    <property type="match status" value="1"/>
</dbReference>
<dbReference type="SUPFAM" id="SSF53901">
    <property type="entry name" value="Thiolase-like"/>
    <property type="match status" value="1"/>
</dbReference>
<evidence type="ECO:0000256" key="4">
    <source>
        <dbReference type="SAM" id="Coils"/>
    </source>
</evidence>
<evidence type="ECO:0000259" key="6">
    <source>
        <dbReference type="PROSITE" id="PS52004"/>
    </source>
</evidence>
<accession>A0ABW5A013</accession>
<sequence length="1483" mass="161798">MTARESLQGIAIIGMAGRFPGAKDLDEFWQALCQGAESIRSLTEEELKAAGVDPALLCDPSYVKRGAVVEDADLFDAAFFDMVAAEAEVTDPQHRLFLECAHQAFEDAGYDPKTYPSDVGVFGGAGRNTYINHLYANPERVETVGNYQALIGNDPDHLATRVAYKLNLRGPALTVQTACSTSLVAVHLACQSLLTYECDMALAGGVAIKEPQTTGYLYQEGGILSPDGSCRAFDASGQGTVVGNGAGVVLLKRLDEALADGDRIYAVIRGSAINNDGSQKVGYTAPSVERQAAVIQEALAVSGVEAETISYVEAHGTGTPLGDPIELAALTQAFRAFGAEQTGYCAIGSVKTNIGHLDAAAGVAGLIKTVLSLQHRALPPTLHVAEPNPQIDFASSPFYLNTSLRAWDGVPARRAGVSSFGLGGTNAHLILEEAPQQEPSDRMNEQNLLVLSAKTETALSAAAEQLADYLAERKAINLSDVAYTLQVGRTLHPHRLAVVCENVEDAVAKLREQTHRSAVEESAPPFVVFLFSGQGAQYVDMGRELYARIPAFRQEIDSLAQLIAPSLGADLRSIFSERSIEQTEYAQPALFAFSYALTKLWAAWGVRPDAMIGHSIGEYVAAVLAGVMSLEDALELVVLRGRLMQGMPPGAMLAVALGADEVERLLAELWSDVQESAQRERLAIASVNGPASTVVAGTLAAVEKLEAFLVDAGISSRRLATSHAFHSAMMEPMLAPFAEAVAKVTLRAPQQPYLSNLSGTWITAEEAVDPRYYVRHLRETVRFDLNVAEVLKQPDCLFLEVGPGRSLSALLKGAGRPVYASTRHREEAGSDVAFLLHTAGQLLLQGVKLHAPSMYAGESRRRVALPTYPFERRRFHLQTAAKKPFRTESKLPDLSDWFYLPAWKRSAPILEVETATEWLVFLDSRGLGERLVQRLRARGATAYTVSPGAQFAEIGDGHFTLNPQLRADYDQLLRRVDPSHIVQLWSLTGEETGGDLQDLGLYSLLSVAQTLGELKPGQTCRLFAVTASLQDVTDDEVVVPERATLLGPIKVIPQEYPHLICRSIDLLLKEGEERQIEQLIEECTAPAASEPIVAYRGKYRYVPSFEKARLTGRGQTMRLRQNGVYLLTGAGQEVGRAFAQYLADSVQAKLVLIAPPEAERPQIEGEHLFFHADVADEQQMSDVLTEVRARLGEVHGVIHAEDVIGSGLIQWKTREMVERVLRPKLVGTRVLQKLFADRPLDFFALFSRTISFTGGFGQVDNAAGNAFLDAFVRSETNSFVISWSGWQFDAWQAAQTMIHPQLQAHLQELQLRYGLTAAEGCESFERILGSGISQVIVSTQDFQSALEALSFFHTSVYLETITKESGGQVERSRPFLSPRNAVERTVAELWQELFGLERVSVQDHFFELGGNSLLGAQLVARLRSAFRLEVPMSVLFESPTVEALSNRIVEQQMGQTELEELERMLQEIEALSAEEIQAKLTNG</sequence>
<feature type="coiled-coil region" evidence="4">
    <location>
        <begin position="1451"/>
        <end position="1481"/>
    </location>
</feature>
<feature type="domain" description="Carrier" evidence="5">
    <location>
        <begin position="1377"/>
        <end position="1452"/>
    </location>
</feature>
<reference evidence="8" key="1">
    <citation type="journal article" date="2019" name="Int. J. Syst. Evol. Microbiol.">
        <title>The Global Catalogue of Microorganisms (GCM) 10K type strain sequencing project: providing services to taxonomists for standard genome sequencing and annotation.</title>
        <authorList>
            <consortium name="The Broad Institute Genomics Platform"/>
            <consortium name="The Broad Institute Genome Sequencing Center for Infectious Disease"/>
            <person name="Wu L."/>
            <person name="Ma J."/>
        </authorList>
    </citation>
    <scope>NUCLEOTIDE SEQUENCE [LARGE SCALE GENOMIC DNA]</scope>
    <source>
        <strain evidence="8">CGMCC 1.13574</strain>
    </source>
</reference>
<dbReference type="SMART" id="SM00822">
    <property type="entry name" value="PKS_KR"/>
    <property type="match status" value="1"/>
</dbReference>
<dbReference type="InterPro" id="IPR014030">
    <property type="entry name" value="Ketoacyl_synth_N"/>
</dbReference>
<dbReference type="InterPro" id="IPR006162">
    <property type="entry name" value="Ppantetheine_attach_site"/>
</dbReference>
<proteinExistence type="predicted"/>
<gene>
    <name evidence="7" type="ORF">ACFSOY_14450</name>
</gene>
<dbReference type="InterPro" id="IPR036291">
    <property type="entry name" value="NAD(P)-bd_dom_sf"/>
</dbReference>
<dbReference type="Gene3D" id="3.30.70.3290">
    <property type="match status" value="1"/>
</dbReference>
<keyword evidence="1" id="KW-0596">Phosphopantetheine</keyword>
<dbReference type="SUPFAM" id="SSF47336">
    <property type="entry name" value="ACP-like"/>
    <property type="match status" value="1"/>
</dbReference>
<dbReference type="Gene3D" id="3.40.50.1820">
    <property type="entry name" value="alpha/beta hydrolase"/>
    <property type="match status" value="1"/>
</dbReference>
<evidence type="ECO:0000256" key="1">
    <source>
        <dbReference type="ARBA" id="ARBA00022450"/>
    </source>
</evidence>
<dbReference type="PANTHER" id="PTHR43775:SF51">
    <property type="entry name" value="INACTIVE PHENOLPHTHIOCEROL SYNTHESIS POLYKETIDE SYNTHASE TYPE I PKS1-RELATED"/>
    <property type="match status" value="1"/>
</dbReference>
<dbReference type="PANTHER" id="PTHR43775">
    <property type="entry name" value="FATTY ACID SYNTHASE"/>
    <property type="match status" value="1"/>
</dbReference>
<dbReference type="Pfam" id="PF21394">
    <property type="entry name" value="Beta-ketacyl_N"/>
    <property type="match status" value="1"/>
</dbReference>
<dbReference type="Pfam" id="PF00698">
    <property type="entry name" value="Acyl_transf_1"/>
    <property type="match status" value="1"/>
</dbReference>
<dbReference type="RefSeq" id="WP_386047751.1">
    <property type="nucleotide sequence ID" value="NZ_JBHUIO010000009.1"/>
</dbReference>
<dbReference type="SUPFAM" id="SSF51735">
    <property type="entry name" value="NAD(P)-binding Rossmann-fold domains"/>
    <property type="match status" value="2"/>
</dbReference>
<dbReference type="Pfam" id="PF02801">
    <property type="entry name" value="Ketoacyl-synt_C"/>
    <property type="match status" value="1"/>
</dbReference>
<dbReference type="Pfam" id="PF00550">
    <property type="entry name" value="PP-binding"/>
    <property type="match status" value="1"/>
</dbReference>
<feature type="domain" description="Ketosynthase family 3 (KS3)" evidence="6">
    <location>
        <begin position="7"/>
        <end position="433"/>
    </location>
</feature>
<keyword evidence="3" id="KW-0808">Transferase</keyword>
<dbReference type="CDD" id="cd08953">
    <property type="entry name" value="KR_2_SDR_x"/>
    <property type="match status" value="1"/>
</dbReference>
<dbReference type="CDD" id="cd00833">
    <property type="entry name" value="PKS"/>
    <property type="match status" value="1"/>
</dbReference>
<dbReference type="SUPFAM" id="SSF55048">
    <property type="entry name" value="Probable ACP-binding domain of malonyl-CoA ACP transacylase"/>
    <property type="match status" value="1"/>
</dbReference>
<dbReference type="SMART" id="SM00823">
    <property type="entry name" value="PKS_PP"/>
    <property type="match status" value="1"/>
</dbReference>
<dbReference type="InterPro" id="IPR014043">
    <property type="entry name" value="Acyl_transferase_dom"/>
</dbReference>
<dbReference type="PROSITE" id="PS52004">
    <property type="entry name" value="KS3_2"/>
    <property type="match status" value="1"/>
</dbReference>
<dbReference type="InterPro" id="IPR016035">
    <property type="entry name" value="Acyl_Trfase/lysoPLipase"/>
</dbReference>
<evidence type="ECO:0000256" key="3">
    <source>
        <dbReference type="ARBA" id="ARBA00022679"/>
    </source>
</evidence>
<dbReference type="InterPro" id="IPR013968">
    <property type="entry name" value="PKS_KR"/>
</dbReference>
<dbReference type="InterPro" id="IPR029058">
    <property type="entry name" value="AB_hydrolase_fold"/>
</dbReference>
<protein>
    <submittedName>
        <fullName evidence="7">Beta-ketoacyl synthase N-terminal-like domain-containing protein</fullName>
    </submittedName>
</protein>
<dbReference type="InterPro" id="IPR009081">
    <property type="entry name" value="PP-bd_ACP"/>
</dbReference>
<dbReference type="InterPro" id="IPR001227">
    <property type="entry name" value="Ac_transferase_dom_sf"/>
</dbReference>
<dbReference type="InterPro" id="IPR018201">
    <property type="entry name" value="Ketoacyl_synth_AS"/>
</dbReference>
<dbReference type="InterPro" id="IPR016036">
    <property type="entry name" value="Malonyl_transacylase_ACP-bd"/>
</dbReference>
<dbReference type="PROSITE" id="PS50075">
    <property type="entry name" value="CARRIER"/>
    <property type="match status" value="1"/>
</dbReference>
<dbReference type="InterPro" id="IPR016039">
    <property type="entry name" value="Thiolase-like"/>
</dbReference>
<dbReference type="InterPro" id="IPR014031">
    <property type="entry name" value="Ketoacyl_synth_C"/>
</dbReference>
<evidence type="ECO:0000313" key="7">
    <source>
        <dbReference type="EMBL" id="MFD2171165.1"/>
    </source>
</evidence>
<keyword evidence="2" id="KW-0597">Phosphoprotein</keyword>
<dbReference type="SMART" id="SM00825">
    <property type="entry name" value="PKS_KS"/>
    <property type="match status" value="1"/>
</dbReference>
<keyword evidence="4" id="KW-0175">Coiled coil</keyword>
<comment type="caution">
    <text evidence="7">The sequence shown here is derived from an EMBL/GenBank/DDBJ whole genome shotgun (WGS) entry which is preliminary data.</text>
</comment>
<dbReference type="Proteomes" id="UP001597343">
    <property type="component" value="Unassembled WGS sequence"/>
</dbReference>